<evidence type="ECO:0000256" key="6">
    <source>
        <dbReference type="ARBA" id="ARBA00022777"/>
    </source>
</evidence>
<dbReference type="InterPro" id="IPR011055">
    <property type="entry name" value="Dup_hybrid_motif"/>
</dbReference>
<dbReference type="EMBL" id="LNAM01000154">
    <property type="protein sequence ID" value="KSV59003.1"/>
    <property type="molecule type" value="Genomic_DNA"/>
</dbReference>
<dbReference type="PANTHER" id="PTHR45008:SF1">
    <property type="entry name" value="PTS SYSTEM GLUCOSE-SPECIFIC EIIA COMPONENT"/>
    <property type="match status" value="1"/>
</dbReference>
<dbReference type="OrthoDB" id="92465at2"/>
<evidence type="ECO:0000256" key="4">
    <source>
        <dbReference type="ARBA" id="ARBA00022679"/>
    </source>
</evidence>
<evidence type="ECO:0000259" key="7">
    <source>
        <dbReference type="PROSITE" id="PS51093"/>
    </source>
</evidence>
<dbReference type="InterPro" id="IPR001127">
    <property type="entry name" value="PTS_EIIA_1_perm"/>
</dbReference>
<keyword evidence="2" id="KW-0813">Transport</keyword>
<dbReference type="Pfam" id="PF00358">
    <property type="entry name" value="PTS_EIIA_1"/>
    <property type="match status" value="1"/>
</dbReference>
<dbReference type="Gene3D" id="2.70.70.10">
    <property type="entry name" value="Glucose Permease (Domain IIA)"/>
    <property type="match status" value="1"/>
</dbReference>
<protein>
    <submittedName>
        <fullName evidence="8">PTS glucose transporter subunit IIA</fullName>
    </submittedName>
</protein>
<evidence type="ECO:0000256" key="2">
    <source>
        <dbReference type="ARBA" id="ARBA00022448"/>
    </source>
</evidence>
<dbReference type="FunFam" id="2.70.70.10:FF:000001">
    <property type="entry name" value="PTS system glucose-specific IIA component"/>
    <property type="match status" value="1"/>
</dbReference>
<keyword evidence="5" id="KW-0598">Phosphotransferase system</keyword>
<dbReference type="SUPFAM" id="SSF51261">
    <property type="entry name" value="Duplicated hybrid motif"/>
    <property type="match status" value="1"/>
</dbReference>
<evidence type="ECO:0000256" key="1">
    <source>
        <dbReference type="ARBA" id="ARBA00004496"/>
    </source>
</evidence>
<feature type="domain" description="PTS EIIA type-1" evidence="7">
    <location>
        <begin position="34"/>
        <end position="138"/>
    </location>
</feature>
<keyword evidence="6" id="KW-0418">Kinase</keyword>
<dbReference type="AlphaFoldDB" id="A0A0V8QEH6"/>
<gene>
    <name evidence="8" type="ORF">ASU35_10620</name>
</gene>
<sequence length="164" mass="17540">MLAGLKGIFGKKEVKEMIGAPIKGRVIPLAEVPDEAFAQEILGKGVGICPEDGLVVAPCDGEVTMVFDTKHAISLMTKKGAEVLIHIGLDTVNLRGEHFTTRVAAGDKVTAGMPLIEFDRKKIEAAGYEMISPVIVCNSGDFSSINTFSGKEVERLEGIIELIK</sequence>
<dbReference type="PROSITE" id="PS00371">
    <property type="entry name" value="PTS_EIIA_TYPE_1_HIS"/>
    <property type="match status" value="1"/>
</dbReference>
<reference evidence="8 9" key="1">
    <citation type="submission" date="2015-11" db="EMBL/GenBank/DDBJ databases">
        <title>Butyribacter intestini gen. nov., sp. nov., a butyric acid-producing bacterium of the family Lachnospiraceae isolated from the human faeces.</title>
        <authorList>
            <person name="Zou Y."/>
            <person name="Xue W."/>
            <person name="Luo G."/>
            <person name="Lv M."/>
        </authorList>
    </citation>
    <scope>NUCLEOTIDE SEQUENCE [LARGE SCALE GENOMIC DNA]</scope>
    <source>
        <strain evidence="8 9">ACET-33324</strain>
    </source>
</reference>
<dbReference type="PROSITE" id="PS51093">
    <property type="entry name" value="PTS_EIIA_TYPE_1"/>
    <property type="match status" value="1"/>
</dbReference>
<dbReference type="STRING" id="290052.ASU35_10620"/>
<name>A0A0V8QEH6_9FIRM</name>
<organism evidence="8 9">
    <name type="scientific">Acetivibrio ethanolgignens</name>
    <dbReference type="NCBI Taxonomy" id="290052"/>
    <lineage>
        <taxon>Bacteria</taxon>
        <taxon>Bacillati</taxon>
        <taxon>Bacillota</taxon>
        <taxon>Clostridia</taxon>
        <taxon>Eubacteriales</taxon>
        <taxon>Oscillospiraceae</taxon>
        <taxon>Acetivibrio</taxon>
    </lineage>
</organism>
<evidence type="ECO:0000313" key="9">
    <source>
        <dbReference type="Proteomes" id="UP000054874"/>
    </source>
</evidence>
<dbReference type="NCBIfam" id="TIGR00830">
    <property type="entry name" value="PTBA"/>
    <property type="match status" value="1"/>
</dbReference>
<dbReference type="GO" id="GO:0009401">
    <property type="term" value="P:phosphoenolpyruvate-dependent sugar phosphotransferase system"/>
    <property type="evidence" value="ECO:0007669"/>
    <property type="project" value="UniProtKB-KW"/>
</dbReference>
<keyword evidence="3 8" id="KW-0762">Sugar transport</keyword>
<evidence type="ECO:0000256" key="3">
    <source>
        <dbReference type="ARBA" id="ARBA00022597"/>
    </source>
</evidence>
<dbReference type="GO" id="GO:0005737">
    <property type="term" value="C:cytoplasm"/>
    <property type="evidence" value="ECO:0007669"/>
    <property type="project" value="UniProtKB-SubCell"/>
</dbReference>
<accession>A0A0V8QEH6</accession>
<evidence type="ECO:0000256" key="5">
    <source>
        <dbReference type="ARBA" id="ARBA00022683"/>
    </source>
</evidence>
<keyword evidence="9" id="KW-1185">Reference proteome</keyword>
<keyword evidence="4" id="KW-0808">Transferase</keyword>
<comment type="subcellular location">
    <subcellularLocation>
        <location evidence="1">Cytoplasm</location>
    </subcellularLocation>
</comment>
<dbReference type="Proteomes" id="UP000054874">
    <property type="component" value="Unassembled WGS sequence"/>
</dbReference>
<evidence type="ECO:0000313" key="8">
    <source>
        <dbReference type="EMBL" id="KSV59003.1"/>
    </source>
</evidence>
<dbReference type="InterPro" id="IPR050890">
    <property type="entry name" value="PTS_EIIA_component"/>
</dbReference>
<dbReference type="GO" id="GO:0016301">
    <property type="term" value="F:kinase activity"/>
    <property type="evidence" value="ECO:0007669"/>
    <property type="project" value="UniProtKB-KW"/>
</dbReference>
<proteinExistence type="predicted"/>
<dbReference type="PANTHER" id="PTHR45008">
    <property type="entry name" value="PTS SYSTEM GLUCOSE-SPECIFIC EIIA COMPONENT"/>
    <property type="match status" value="1"/>
</dbReference>
<comment type="caution">
    <text evidence="8">The sequence shown here is derived from an EMBL/GenBank/DDBJ whole genome shotgun (WGS) entry which is preliminary data.</text>
</comment>